<evidence type="ECO:0000256" key="2">
    <source>
        <dbReference type="ARBA" id="ARBA00006676"/>
    </source>
</evidence>
<keyword evidence="9" id="KW-1185">Reference proteome</keyword>
<evidence type="ECO:0000256" key="6">
    <source>
        <dbReference type="ARBA" id="ARBA00022833"/>
    </source>
</evidence>
<protein>
    <recommendedName>
        <fullName evidence="3">adenosine deaminase</fullName>
        <ecNumber evidence="3">3.5.4.4</ecNumber>
    </recommendedName>
</protein>
<dbReference type="GO" id="GO:0046103">
    <property type="term" value="P:inosine biosynthetic process"/>
    <property type="evidence" value="ECO:0007669"/>
    <property type="project" value="TreeGrafter"/>
</dbReference>
<dbReference type="Proteomes" id="UP001321473">
    <property type="component" value="Unassembled WGS sequence"/>
</dbReference>
<sequence length="111" mass="12582">MTRLLAEKLLSRKHTALHSVILTLLPRAGLFCTDRKLRRDGASFSLNTDNPAVTHTKLEEEYRLALELGLTPEDLLRCNRSAISASFLPDDEKWELLRKYDRLTSAETATA</sequence>
<dbReference type="GO" id="GO:0004000">
    <property type="term" value="F:adenosine deaminase activity"/>
    <property type="evidence" value="ECO:0007669"/>
    <property type="project" value="TreeGrafter"/>
</dbReference>
<dbReference type="GO" id="GO:0009897">
    <property type="term" value="C:external side of plasma membrane"/>
    <property type="evidence" value="ECO:0007669"/>
    <property type="project" value="TreeGrafter"/>
</dbReference>
<dbReference type="InterPro" id="IPR032466">
    <property type="entry name" value="Metal_Hydrolase"/>
</dbReference>
<dbReference type="Pfam" id="PF00962">
    <property type="entry name" value="A_deaminase"/>
    <property type="match status" value="1"/>
</dbReference>
<accession>A0AAQ4EIS0</accession>
<comment type="caution">
    <text evidence="8">The sequence shown here is derived from an EMBL/GenBank/DDBJ whole genome shotgun (WGS) entry which is preliminary data.</text>
</comment>
<evidence type="ECO:0000313" key="9">
    <source>
        <dbReference type="Proteomes" id="UP001321473"/>
    </source>
</evidence>
<comment type="similarity">
    <text evidence="2">Belongs to the metallo-dependent hydrolases superfamily. Adenosine and AMP deaminases family.</text>
</comment>
<dbReference type="InterPro" id="IPR006330">
    <property type="entry name" value="Ado/ade_deaminase"/>
</dbReference>
<dbReference type="GO" id="GO:0006154">
    <property type="term" value="P:adenosine catabolic process"/>
    <property type="evidence" value="ECO:0007669"/>
    <property type="project" value="TreeGrafter"/>
</dbReference>
<keyword evidence="4" id="KW-0479">Metal-binding</keyword>
<dbReference type="AlphaFoldDB" id="A0AAQ4EIS0"/>
<name>A0AAQ4EIS0_AMBAM</name>
<gene>
    <name evidence="8" type="ORF">V5799_010765</name>
</gene>
<dbReference type="GO" id="GO:0060169">
    <property type="term" value="P:negative regulation of adenosine receptor signaling pathway"/>
    <property type="evidence" value="ECO:0007669"/>
    <property type="project" value="TreeGrafter"/>
</dbReference>
<dbReference type="Gene3D" id="3.20.20.140">
    <property type="entry name" value="Metal-dependent hydrolases"/>
    <property type="match status" value="1"/>
</dbReference>
<comment type="cofactor">
    <cofactor evidence="1">
        <name>Zn(2+)</name>
        <dbReference type="ChEBI" id="CHEBI:29105"/>
    </cofactor>
</comment>
<keyword evidence="5" id="KW-0378">Hydrolase</keyword>
<dbReference type="PANTHER" id="PTHR11409:SF43">
    <property type="entry name" value="ADENOSINE DEAMINASE"/>
    <property type="match status" value="1"/>
</dbReference>
<evidence type="ECO:0000313" key="8">
    <source>
        <dbReference type="EMBL" id="KAK8774706.1"/>
    </source>
</evidence>
<reference evidence="8 9" key="1">
    <citation type="journal article" date="2023" name="Arcadia Sci">
        <title>De novo assembly of a long-read Amblyomma americanum tick genome.</title>
        <authorList>
            <person name="Chou S."/>
            <person name="Poskanzer K.E."/>
            <person name="Rollins M."/>
            <person name="Thuy-Boun P.S."/>
        </authorList>
    </citation>
    <scope>NUCLEOTIDE SEQUENCE [LARGE SCALE GENOMIC DNA]</scope>
    <source>
        <strain evidence="8">F_SG_1</strain>
        <tissue evidence="8">Salivary glands</tissue>
    </source>
</reference>
<evidence type="ECO:0000259" key="7">
    <source>
        <dbReference type="Pfam" id="PF00962"/>
    </source>
</evidence>
<dbReference type="InterPro" id="IPR001365">
    <property type="entry name" value="A_deaminase_dom"/>
</dbReference>
<evidence type="ECO:0000256" key="1">
    <source>
        <dbReference type="ARBA" id="ARBA00001947"/>
    </source>
</evidence>
<evidence type="ECO:0000256" key="4">
    <source>
        <dbReference type="ARBA" id="ARBA00022723"/>
    </source>
</evidence>
<evidence type="ECO:0000256" key="3">
    <source>
        <dbReference type="ARBA" id="ARBA00012784"/>
    </source>
</evidence>
<dbReference type="EC" id="3.5.4.4" evidence="3"/>
<dbReference type="EMBL" id="JARKHS020015135">
    <property type="protein sequence ID" value="KAK8774706.1"/>
    <property type="molecule type" value="Genomic_DNA"/>
</dbReference>
<organism evidence="8 9">
    <name type="scientific">Amblyomma americanum</name>
    <name type="common">Lone star tick</name>
    <dbReference type="NCBI Taxonomy" id="6943"/>
    <lineage>
        <taxon>Eukaryota</taxon>
        <taxon>Metazoa</taxon>
        <taxon>Ecdysozoa</taxon>
        <taxon>Arthropoda</taxon>
        <taxon>Chelicerata</taxon>
        <taxon>Arachnida</taxon>
        <taxon>Acari</taxon>
        <taxon>Parasitiformes</taxon>
        <taxon>Ixodida</taxon>
        <taxon>Ixodoidea</taxon>
        <taxon>Ixodidae</taxon>
        <taxon>Amblyomminae</taxon>
        <taxon>Amblyomma</taxon>
    </lineage>
</organism>
<feature type="domain" description="Adenosine deaminase" evidence="7">
    <location>
        <begin position="36"/>
        <end position="99"/>
    </location>
</feature>
<proteinExistence type="inferred from homology"/>
<dbReference type="GO" id="GO:0043103">
    <property type="term" value="P:hypoxanthine salvage"/>
    <property type="evidence" value="ECO:0007669"/>
    <property type="project" value="TreeGrafter"/>
</dbReference>
<keyword evidence="6" id="KW-0862">Zinc</keyword>
<dbReference type="SUPFAM" id="SSF51556">
    <property type="entry name" value="Metallo-dependent hydrolases"/>
    <property type="match status" value="1"/>
</dbReference>
<evidence type="ECO:0000256" key="5">
    <source>
        <dbReference type="ARBA" id="ARBA00022801"/>
    </source>
</evidence>
<dbReference type="GO" id="GO:0005829">
    <property type="term" value="C:cytosol"/>
    <property type="evidence" value="ECO:0007669"/>
    <property type="project" value="TreeGrafter"/>
</dbReference>
<dbReference type="PANTHER" id="PTHR11409">
    <property type="entry name" value="ADENOSINE DEAMINASE"/>
    <property type="match status" value="1"/>
</dbReference>
<dbReference type="GO" id="GO:0046872">
    <property type="term" value="F:metal ion binding"/>
    <property type="evidence" value="ECO:0007669"/>
    <property type="project" value="UniProtKB-KW"/>
</dbReference>